<dbReference type="EMBL" id="PENI01000012">
    <property type="protein sequence ID" value="RMB84247.1"/>
    <property type="molecule type" value="Genomic_DNA"/>
</dbReference>
<feature type="region of interest" description="Disordered" evidence="1">
    <location>
        <begin position="1"/>
        <end position="54"/>
    </location>
</feature>
<sequence>MRGRLTMGLRRFDCSEPSASPCAPRSNPRRGRDRHTGAPRRGAGNCATSHDGAADDRRHLAAFPAERLGSSAWRFWAPHCASASTTSTPRSPSTNG</sequence>
<comment type="caution">
    <text evidence="2">The sequence shown here is derived from an EMBL/GenBank/DDBJ whole genome shotgun (WGS) entry which is preliminary data.</text>
</comment>
<accession>A0A3M0I4U6</accession>
<organism evidence="2 3">
    <name type="scientific">Streptomyces shenzhenensis</name>
    <dbReference type="NCBI Taxonomy" id="943815"/>
    <lineage>
        <taxon>Bacteria</taxon>
        <taxon>Bacillati</taxon>
        <taxon>Actinomycetota</taxon>
        <taxon>Actinomycetes</taxon>
        <taxon>Kitasatosporales</taxon>
        <taxon>Streptomycetaceae</taxon>
        <taxon>Streptomyces</taxon>
    </lineage>
</organism>
<protein>
    <submittedName>
        <fullName evidence="2">Uncharacterized protein</fullName>
    </submittedName>
</protein>
<name>A0A3M0I4U6_9ACTN</name>
<evidence type="ECO:0000256" key="1">
    <source>
        <dbReference type="SAM" id="MobiDB-lite"/>
    </source>
</evidence>
<reference evidence="2 3" key="1">
    <citation type="submission" date="2017-11" db="EMBL/GenBank/DDBJ databases">
        <title>Draft genome of actinobacteria isolated from guarana (Paullinia cupana (Mart.) Ducke.</title>
        <authorList>
            <person name="Siqueira K.A."/>
            <person name="Liotti R.G."/>
            <person name="Mendes T.A.O."/>
            <person name="Soares M.A."/>
        </authorList>
    </citation>
    <scope>NUCLEOTIDE SEQUENCE [LARGE SCALE GENOMIC DNA]</scope>
    <source>
        <strain evidence="2 3">193</strain>
    </source>
</reference>
<dbReference type="Proteomes" id="UP000270471">
    <property type="component" value="Unassembled WGS sequence"/>
</dbReference>
<evidence type="ECO:0000313" key="3">
    <source>
        <dbReference type="Proteomes" id="UP000270471"/>
    </source>
</evidence>
<gene>
    <name evidence="2" type="ORF">CTZ28_20270</name>
</gene>
<dbReference type="AlphaFoldDB" id="A0A3M0I4U6"/>
<keyword evidence="3" id="KW-1185">Reference proteome</keyword>
<proteinExistence type="predicted"/>
<evidence type="ECO:0000313" key="2">
    <source>
        <dbReference type="EMBL" id="RMB84247.1"/>
    </source>
</evidence>